<dbReference type="AlphaFoldDB" id="W7S1I3"/>
<dbReference type="EMBL" id="AYKQ01000009">
    <property type="protein sequence ID" value="EWH33460.1"/>
    <property type="molecule type" value="Genomic_DNA"/>
</dbReference>
<reference evidence="1 2" key="1">
    <citation type="journal article" date="2015" name="Stand. Genomic Sci.">
        <title>Genome sequence and description of the mosquitocidal and heavy metal tolerant strain Lysinibacillus sphaericus CBAM5.</title>
        <authorList>
            <person name="Pena-Montenegro T.D."/>
            <person name="Lozano L."/>
            <person name="Dussan J."/>
        </authorList>
    </citation>
    <scope>NUCLEOTIDE SEQUENCE [LARGE SCALE GENOMIC DNA]</scope>
    <source>
        <strain evidence="1">CBAM5</strain>
    </source>
</reference>
<evidence type="ECO:0000313" key="1">
    <source>
        <dbReference type="EMBL" id="EWH33460.1"/>
    </source>
</evidence>
<gene>
    <name evidence="1" type="ORF">P799_11690</name>
</gene>
<organism evidence="1 2">
    <name type="scientific">Lysinibacillus sphaericus CBAM5</name>
    <dbReference type="NCBI Taxonomy" id="1400869"/>
    <lineage>
        <taxon>Bacteria</taxon>
        <taxon>Bacillati</taxon>
        <taxon>Bacillota</taxon>
        <taxon>Bacilli</taxon>
        <taxon>Bacillales</taxon>
        <taxon>Bacillaceae</taxon>
        <taxon>Lysinibacillus</taxon>
    </lineage>
</organism>
<comment type="caution">
    <text evidence="1">The sequence shown here is derived from an EMBL/GenBank/DDBJ whole genome shotgun (WGS) entry which is preliminary data.</text>
</comment>
<proteinExistence type="predicted"/>
<dbReference type="HOGENOM" id="CLU_3390131_0_0_9"/>
<sequence>MQNQVNDIRADHRMNGTIPADDKVTHLNIANE</sequence>
<dbReference type="Proteomes" id="UP000023555">
    <property type="component" value="Unassembled WGS sequence"/>
</dbReference>
<accession>W7S1I3</accession>
<protein>
    <submittedName>
        <fullName evidence="1">Uncharacterized protein</fullName>
    </submittedName>
</protein>
<name>W7S1I3_LYSSH</name>
<evidence type="ECO:0000313" key="2">
    <source>
        <dbReference type="Proteomes" id="UP000023555"/>
    </source>
</evidence>